<keyword evidence="4" id="KW-1185">Reference proteome</keyword>
<dbReference type="InterPro" id="IPR023365">
    <property type="entry name" value="Sortase_dom-sf"/>
</dbReference>
<dbReference type="Proteomes" id="UP000284219">
    <property type="component" value="Unassembled WGS sequence"/>
</dbReference>
<evidence type="ECO:0008006" key="5">
    <source>
        <dbReference type="Google" id="ProtNLM"/>
    </source>
</evidence>
<proteinExistence type="predicted"/>
<feature type="active site" description="Proton donor/acceptor" evidence="2">
    <location>
        <position position="108"/>
    </location>
</feature>
<evidence type="ECO:0000256" key="1">
    <source>
        <dbReference type="ARBA" id="ARBA00022801"/>
    </source>
</evidence>
<dbReference type="GO" id="GO:0016787">
    <property type="term" value="F:hydrolase activity"/>
    <property type="evidence" value="ECO:0007669"/>
    <property type="project" value="UniProtKB-KW"/>
</dbReference>
<name>A0A419SHC4_9BACL</name>
<dbReference type="OrthoDB" id="165822at2"/>
<comment type="caution">
    <text evidence="3">The sequence shown here is derived from an EMBL/GenBank/DDBJ whole genome shotgun (WGS) entry which is preliminary data.</text>
</comment>
<dbReference type="RefSeq" id="WP_120190681.1">
    <property type="nucleotide sequence ID" value="NZ_MCHY01000009.1"/>
</dbReference>
<dbReference type="NCBIfam" id="TIGR01076">
    <property type="entry name" value="sortase_fam"/>
    <property type="match status" value="1"/>
</dbReference>
<keyword evidence="1" id="KW-0378">Hydrolase</keyword>
<dbReference type="Gene3D" id="2.40.260.10">
    <property type="entry name" value="Sortase"/>
    <property type="match status" value="1"/>
</dbReference>
<dbReference type="SUPFAM" id="SSF63817">
    <property type="entry name" value="Sortase"/>
    <property type="match status" value="1"/>
</dbReference>
<dbReference type="EMBL" id="MCHY01000009">
    <property type="protein sequence ID" value="RKD23189.1"/>
    <property type="molecule type" value="Genomic_DNA"/>
</dbReference>
<feature type="active site" description="Acyl-thioester intermediate" evidence="2">
    <location>
        <position position="165"/>
    </location>
</feature>
<dbReference type="InterPro" id="IPR041999">
    <property type="entry name" value="Sortase_D_1"/>
</dbReference>
<gene>
    <name evidence="3" type="ORF">BEP19_13310</name>
</gene>
<evidence type="ECO:0000256" key="2">
    <source>
        <dbReference type="PIRSR" id="PIRSR605754-1"/>
    </source>
</evidence>
<dbReference type="CDD" id="cd05828">
    <property type="entry name" value="Sortase_D_1"/>
    <property type="match status" value="1"/>
</dbReference>
<accession>A0A419SHC4</accession>
<dbReference type="Pfam" id="PF04203">
    <property type="entry name" value="Sortase"/>
    <property type="match status" value="1"/>
</dbReference>
<protein>
    <recommendedName>
        <fullName evidence="5">Class D sortase</fullName>
    </recommendedName>
</protein>
<dbReference type="AlphaFoldDB" id="A0A419SHC4"/>
<evidence type="ECO:0000313" key="4">
    <source>
        <dbReference type="Proteomes" id="UP000284219"/>
    </source>
</evidence>
<evidence type="ECO:0000313" key="3">
    <source>
        <dbReference type="EMBL" id="RKD23189.1"/>
    </source>
</evidence>
<reference evidence="3 4" key="1">
    <citation type="submission" date="2016-08" db="EMBL/GenBank/DDBJ databases">
        <title>Novel Firmicute Genomes.</title>
        <authorList>
            <person name="Poppleton D.I."/>
            <person name="Gribaldo S."/>
        </authorList>
    </citation>
    <scope>NUCLEOTIDE SEQUENCE [LARGE SCALE GENOMIC DNA]</scope>
    <source>
        <strain evidence="3 4">RAOx-1</strain>
    </source>
</reference>
<sequence>MGRLRSLLWSILLSSLGFSAFCFYQIVSAEIDVREGVKTWEKAMDTRDNLQDPASLPVHLLGKLTLPAINLKLPVIKGMSDDALQKGVGHDPFTPLPGELGNTVLAGHRDGVFRKLGNLQHGDEIIIETGSSTFHYQIVNYKIVDKDDIHAVQPSEERKLTLITCYPFAYIGNAPKRYIIEATLKQ</sequence>
<dbReference type="InterPro" id="IPR005754">
    <property type="entry name" value="Sortase"/>
</dbReference>
<organism evidence="3 4">
    <name type="scientific">Ammoniphilus oxalaticus</name>
    <dbReference type="NCBI Taxonomy" id="66863"/>
    <lineage>
        <taxon>Bacteria</taxon>
        <taxon>Bacillati</taxon>
        <taxon>Bacillota</taxon>
        <taxon>Bacilli</taxon>
        <taxon>Bacillales</taxon>
        <taxon>Paenibacillaceae</taxon>
        <taxon>Aneurinibacillus group</taxon>
        <taxon>Ammoniphilus</taxon>
    </lineage>
</organism>